<dbReference type="Proteomes" id="UP001187415">
    <property type="component" value="Unassembled WGS sequence"/>
</dbReference>
<accession>A0AA88MSP9</accession>
<comment type="caution">
    <text evidence="1">The sequence shown here is derived from an EMBL/GenBank/DDBJ whole genome shotgun (WGS) entry which is preliminary data.</text>
</comment>
<organism evidence="1 2">
    <name type="scientific">Channa striata</name>
    <name type="common">Snakehead murrel</name>
    <name type="synonym">Ophicephalus striatus</name>
    <dbReference type="NCBI Taxonomy" id="64152"/>
    <lineage>
        <taxon>Eukaryota</taxon>
        <taxon>Metazoa</taxon>
        <taxon>Chordata</taxon>
        <taxon>Craniata</taxon>
        <taxon>Vertebrata</taxon>
        <taxon>Euteleostomi</taxon>
        <taxon>Actinopterygii</taxon>
        <taxon>Neopterygii</taxon>
        <taxon>Teleostei</taxon>
        <taxon>Neoteleostei</taxon>
        <taxon>Acanthomorphata</taxon>
        <taxon>Anabantaria</taxon>
        <taxon>Anabantiformes</taxon>
        <taxon>Channoidei</taxon>
        <taxon>Channidae</taxon>
        <taxon>Channa</taxon>
    </lineage>
</organism>
<gene>
    <name evidence="1" type="ORF">Q5P01_012058</name>
</gene>
<dbReference type="EMBL" id="JAUPFM010000009">
    <property type="protein sequence ID" value="KAK2841858.1"/>
    <property type="molecule type" value="Genomic_DNA"/>
</dbReference>
<dbReference type="AlphaFoldDB" id="A0AA88MSP9"/>
<protein>
    <submittedName>
        <fullName evidence="1">Uncharacterized protein</fullName>
    </submittedName>
</protein>
<sequence>MTASESNGNEKLVKKKLLPFITRVRFEQLECPEEHSHGTCRSELLLGDLTSSRAAGTSSGVSVPSANITHSKDGCTHFSALTINIPYKGWITELDFIIPSEHRFKEFNISSFRTLLLIFTS</sequence>
<name>A0AA88MSP9_CHASR</name>
<keyword evidence="2" id="KW-1185">Reference proteome</keyword>
<proteinExistence type="predicted"/>
<evidence type="ECO:0000313" key="1">
    <source>
        <dbReference type="EMBL" id="KAK2841858.1"/>
    </source>
</evidence>
<evidence type="ECO:0000313" key="2">
    <source>
        <dbReference type="Proteomes" id="UP001187415"/>
    </source>
</evidence>
<reference evidence="1" key="1">
    <citation type="submission" date="2023-07" db="EMBL/GenBank/DDBJ databases">
        <title>Chromosome-level Genome Assembly of Striped Snakehead (Channa striata).</title>
        <authorList>
            <person name="Liu H."/>
        </authorList>
    </citation>
    <scope>NUCLEOTIDE SEQUENCE</scope>
    <source>
        <strain evidence="1">Gz</strain>
        <tissue evidence="1">Muscle</tissue>
    </source>
</reference>